<reference evidence="4" key="1">
    <citation type="journal article" date="2020" name="Nature">
        <title>Giant virus diversity and host interactions through global metagenomics.</title>
        <authorList>
            <person name="Schulz F."/>
            <person name="Roux S."/>
            <person name="Paez-Espino D."/>
            <person name="Jungbluth S."/>
            <person name="Walsh D.A."/>
            <person name="Denef V.J."/>
            <person name="McMahon K.D."/>
            <person name="Konstantinidis K.T."/>
            <person name="Eloe-Fadrosh E.A."/>
            <person name="Kyrpides N.C."/>
            <person name="Woyke T."/>
        </authorList>
    </citation>
    <scope>NUCLEOTIDE SEQUENCE</scope>
    <source>
        <strain evidence="4">GVMAG-M-3300023184-89</strain>
    </source>
</reference>
<evidence type="ECO:0000256" key="2">
    <source>
        <dbReference type="ARBA" id="ARBA00022695"/>
    </source>
</evidence>
<proteinExistence type="predicted"/>
<dbReference type="PANTHER" id="PTHR43793">
    <property type="entry name" value="FAD SYNTHASE"/>
    <property type="match status" value="1"/>
</dbReference>
<feature type="domain" description="Cytidyltransferase-like" evidence="3">
    <location>
        <begin position="12"/>
        <end position="105"/>
    </location>
</feature>
<dbReference type="SUPFAM" id="SSF52374">
    <property type="entry name" value="Nucleotidylyl transferase"/>
    <property type="match status" value="1"/>
</dbReference>
<dbReference type="Gene3D" id="3.40.50.620">
    <property type="entry name" value="HUPs"/>
    <property type="match status" value="1"/>
</dbReference>
<dbReference type="GO" id="GO:0016779">
    <property type="term" value="F:nucleotidyltransferase activity"/>
    <property type="evidence" value="ECO:0007669"/>
    <property type="project" value="UniProtKB-KW"/>
</dbReference>
<dbReference type="NCBIfam" id="TIGR00125">
    <property type="entry name" value="cyt_tran_rel"/>
    <property type="match status" value="1"/>
</dbReference>
<dbReference type="InterPro" id="IPR050385">
    <property type="entry name" value="Archaeal_FAD_synthase"/>
</dbReference>
<dbReference type="Pfam" id="PF01467">
    <property type="entry name" value="CTP_transf_like"/>
    <property type="match status" value="1"/>
</dbReference>
<dbReference type="InterPro" id="IPR014729">
    <property type="entry name" value="Rossmann-like_a/b/a_fold"/>
</dbReference>
<keyword evidence="2" id="KW-0548">Nucleotidyltransferase</keyword>
<dbReference type="AlphaFoldDB" id="A0A6C0II34"/>
<dbReference type="PANTHER" id="PTHR43793:SF1">
    <property type="entry name" value="FAD SYNTHASE"/>
    <property type="match status" value="1"/>
</dbReference>
<protein>
    <recommendedName>
        <fullName evidence="3">Cytidyltransferase-like domain-containing protein</fullName>
    </recommendedName>
</protein>
<dbReference type="EMBL" id="MN740193">
    <property type="protein sequence ID" value="QHT92632.1"/>
    <property type="molecule type" value="Genomic_DNA"/>
</dbReference>
<sequence length="142" mass="15912">MSISGETIACVSGYFDPIHIGHIEYFKLSKQTADKLMVIVNNDEQSVLKKGTHFMPVDERIKIIQELKCVDYVVKSIDTDRTVCKTLATVEPKPTYFCNGGDQNNNSIPEAEICSKLGIILLDGFGEKIQSSSWLIKKIKRT</sequence>
<keyword evidence="1" id="KW-0808">Transferase</keyword>
<dbReference type="InterPro" id="IPR004821">
    <property type="entry name" value="Cyt_trans-like"/>
</dbReference>
<organism evidence="4">
    <name type="scientific">viral metagenome</name>
    <dbReference type="NCBI Taxonomy" id="1070528"/>
    <lineage>
        <taxon>unclassified sequences</taxon>
        <taxon>metagenomes</taxon>
        <taxon>organismal metagenomes</taxon>
    </lineage>
</organism>
<evidence type="ECO:0000313" key="4">
    <source>
        <dbReference type="EMBL" id="QHT92632.1"/>
    </source>
</evidence>
<evidence type="ECO:0000256" key="1">
    <source>
        <dbReference type="ARBA" id="ARBA00022679"/>
    </source>
</evidence>
<accession>A0A6C0II34</accession>
<name>A0A6C0II34_9ZZZZ</name>
<evidence type="ECO:0000259" key="3">
    <source>
        <dbReference type="Pfam" id="PF01467"/>
    </source>
</evidence>